<dbReference type="Proteomes" id="UP000004662">
    <property type="component" value="Chromosome"/>
</dbReference>
<dbReference type="EMBL" id="CM001368">
    <property type="protein sequence ID" value="EHJ49570.1"/>
    <property type="molecule type" value="Genomic_DNA"/>
</dbReference>
<dbReference type="AlphaFoldDB" id="G7Q5L1"/>
<keyword evidence="2" id="KW-1185">Reference proteome</keyword>
<reference evidence="2" key="1">
    <citation type="journal article" date="2015" name="Genome Announc.">
        <title>High-Quality Draft Genome Sequence of Desulfovibrio carbinoliphilus FW-101-2B, an Organic Acid-Oxidizing Sulfate-Reducing Bacterium Isolated from Uranium(VI)-Contaminated Groundwater.</title>
        <authorList>
            <person name="Ramsay B.D."/>
            <person name="Hwang C."/>
            <person name="Woo H.L."/>
            <person name="Carroll S.L."/>
            <person name="Lucas S."/>
            <person name="Han J."/>
            <person name="Lapidus A.L."/>
            <person name="Cheng J.F."/>
            <person name="Goodwin L.A."/>
            <person name="Pitluck S."/>
            <person name="Peters L."/>
            <person name="Chertkov O."/>
            <person name="Held B."/>
            <person name="Detter J.C."/>
            <person name="Han C.S."/>
            <person name="Tapia R."/>
            <person name="Land M.L."/>
            <person name="Hauser L.J."/>
            <person name="Kyrpides N.C."/>
            <person name="Ivanova N.N."/>
            <person name="Mikhailova N."/>
            <person name="Pagani I."/>
            <person name="Woyke T."/>
            <person name="Arkin A.P."/>
            <person name="Dehal P."/>
            <person name="Chivian D."/>
            <person name="Criddle C.S."/>
            <person name="Wu W."/>
            <person name="Chakraborty R."/>
            <person name="Hazen T.C."/>
            <person name="Fields M.W."/>
        </authorList>
    </citation>
    <scope>NUCLEOTIDE SEQUENCE [LARGE SCALE GENOMIC DNA]</scope>
    <source>
        <strain evidence="2">FW-101-2B</strain>
    </source>
</reference>
<protein>
    <recommendedName>
        <fullName evidence="3">High potential iron-sulfur proteins family profile domain-containing protein</fullName>
    </recommendedName>
</protein>
<organism evidence="1 2">
    <name type="scientific">Solidesulfovibrio carbinoliphilus subsp. oakridgensis</name>
    <dbReference type="NCBI Taxonomy" id="694327"/>
    <lineage>
        <taxon>Bacteria</taxon>
        <taxon>Pseudomonadati</taxon>
        <taxon>Thermodesulfobacteriota</taxon>
        <taxon>Desulfovibrionia</taxon>
        <taxon>Desulfovibrionales</taxon>
        <taxon>Desulfovibrionaceae</taxon>
        <taxon>Solidesulfovibrio</taxon>
    </lineage>
</organism>
<name>G7Q5L1_9BACT</name>
<evidence type="ECO:0000313" key="1">
    <source>
        <dbReference type="EMBL" id="EHJ49570.1"/>
    </source>
</evidence>
<dbReference type="HOGENOM" id="CLU_2989319_0_0_7"/>
<sequence>MKQQAAAKKYQGYVKRTTKCCRHCKFREPGTGADTCRMGAFPVAQLGFCDFYEEKGK</sequence>
<proteinExistence type="predicted"/>
<evidence type="ECO:0008006" key="3">
    <source>
        <dbReference type="Google" id="ProtNLM"/>
    </source>
</evidence>
<accession>G7Q5L1</accession>
<dbReference type="STRING" id="694327.DFW101_3574"/>
<gene>
    <name evidence="1" type="ORF">DFW101_3574</name>
</gene>
<evidence type="ECO:0000313" key="2">
    <source>
        <dbReference type="Proteomes" id="UP000004662"/>
    </source>
</evidence>